<dbReference type="RefSeq" id="WP_168520501.1">
    <property type="nucleotide sequence ID" value="NZ_JAAXLS010000037.1"/>
</dbReference>
<accession>A0ABX1JGU9</accession>
<gene>
    <name evidence="1" type="ORF">HFP15_31875</name>
</gene>
<sequence length="216" mass="22088">MGLLVLIVFAAIVASLVAAFGRRSGGASGAYQTGDAEAEARRWVDRLGAGVTNLDGGGDPAATQALADAAERYTAASAECSRARTPAQFSLAAQTAIEGLHYIRAARTALGMDPGPDVPALGQAESIGARQRVLVGGQEHLASPRPGDATPYYYPGGVVAGRQVPAGWYSTPWWKTALVAGAAGIGGALLIDTLLEGFGHHHHHDMFGGFGGPGGW</sequence>
<name>A0ABX1JGU9_9PSEU</name>
<reference evidence="1 2" key="1">
    <citation type="submission" date="2020-04" db="EMBL/GenBank/DDBJ databases">
        <title>Novel species.</title>
        <authorList>
            <person name="Teo W.F.A."/>
            <person name="Lipun K."/>
            <person name="Srisuk N."/>
            <person name="Duangmal K."/>
        </authorList>
    </citation>
    <scope>NUCLEOTIDE SEQUENCE [LARGE SCALE GENOMIC DNA]</scope>
    <source>
        <strain evidence="1 2">K13G38</strain>
    </source>
</reference>
<dbReference type="EMBL" id="JAAXLS010000037">
    <property type="protein sequence ID" value="NKQ57472.1"/>
    <property type="molecule type" value="Genomic_DNA"/>
</dbReference>
<dbReference type="Proteomes" id="UP000715441">
    <property type="component" value="Unassembled WGS sequence"/>
</dbReference>
<comment type="caution">
    <text evidence="1">The sequence shown here is derived from an EMBL/GenBank/DDBJ whole genome shotgun (WGS) entry which is preliminary data.</text>
</comment>
<evidence type="ECO:0000313" key="2">
    <source>
        <dbReference type="Proteomes" id="UP000715441"/>
    </source>
</evidence>
<evidence type="ECO:0008006" key="3">
    <source>
        <dbReference type="Google" id="ProtNLM"/>
    </source>
</evidence>
<evidence type="ECO:0000313" key="1">
    <source>
        <dbReference type="EMBL" id="NKQ57472.1"/>
    </source>
</evidence>
<protein>
    <recommendedName>
        <fullName evidence="3">DUF1542 domain-containing protein</fullName>
    </recommendedName>
</protein>
<organism evidence="1 2">
    <name type="scientific">Amycolatopsis acididurans</name>
    <dbReference type="NCBI Taxonomy" id="2724524"/>
    <lineage>
        <taxon>Bacteria</taxon>
        <taxon>Bacillati</taxon>
        <taxon>Actinomycetota</taxon>
        <taxon>Actinomycetes</taxon>
        <taxon>Pseudonocardiales</taxon>
        <taxon>Pseudonocardiaceae</taxon>
        <taxon>Amycolatopsis</taxon>
    </lineage>
</organism>
<proteinExistence type="predicted"/>
<keyword evidence="2" id="KW-1185">Reference proteome</keyword>